<dbReference type="CDD" id="cd13426">
    <property type="entry name" value="Peptidase_G1"/>
    <property type="match status" value="1"/>
</dbReference>
<dbReference type="Pfam" id="PF01828">
    <property type="entry name" value="Peptidase_A4"/>
    <property type="match status" value="1"/>
</dbReference>
<feature type="signal peptide" evidence="2">
    <location>
        <begin position="1"/>
        <end position="19"/>
    </location>
</feature>
<dbReference type="GO" id="GO:0070007">
    <property type="term" value="F:glutamic-type endopeptidase activity"/>
    <property type="evidence" value="ECO:0007669"/>
    <property type="project" value="InterPro"/>
</dbReference>
<dbReference type="PANTHER" id="PTHR37536:SF1">
    <property type="entry name" value="ASPERGILLOPEPSIN, PUTAITVE (AFU_ORTHOLOGUE AFUA_7G01200)"/>
    <property type="match status" value="1"/>
</dbReference>
<proteinExistence type="predicted"/>
<dbReference type="Proteomes" id="UP000030106">
    <property type="component" value="Unassembled WGS sequence"/>
</dbReference>
<dbReference type="InterPro" id="IPR000250">
    <property type="entry name" value="Peptidase_G1"/>
</dbReference>
<comment type="caution">
    <text evidence="3">The sequence shown here is derived from an EMBL/GenBank/DDBJ whole genome shotgun (WGS) entry which is preliminary data.</text>
</comment>
<name>A0A0A2VHA9_BEABA</name>
<gene>
    <name evidence="3" type="ORF">BBAD15_g7440</name>
</gene>
<evidence type="ECO:0000313" key="3">
    <source>
        <dbReference type="EMBL" id="KGQ07246.1"/>
    </source>
</evidence>
<feature type="chain" id="PRO_5001995560" evidence="2">
    <location>
        <begin position="20"/>
        <end position="292"/>
    </location>
</feature>
<organism evidence="3 4">
    <name type="scientific">Beauveria bassiana D1-5</name>
    <dbReference type="NCBI Taxonomy" id="1245745"/>
    <lineage>
        <taxon>Eukaryota</taxon>
        <taxon>Fungi</taxon>
        <taxon>Dikarya</taxon>
        <taxon>Ascomycota</taxon>
        <taxon>Pezizomycotina</taxon>
        <taxon>Sordariomycetes</taxon>
        <taxon>Hypocreomycetidae</taxon>
        <taxon>Hypocreales</taxon>
        <taxon>Cordycipitaceae</taxon>
        <taxon>Beauveria</taxon>
    </lineage>
</organism>
<dbReference type="STRING" id="1245745.A0A0A2VHA9"/>
<dbReference type="InterPro" id="IPR013320">
    <property type="entry name" value="ConA-like_dom_sf"/>
</dbReference>
<dbReference type="PRINTS" id="PR00977">
    <property type="entry name" value="SCYTLDPTASE"/>
</dbReference>
<evidence type="ECO:0000256" key="2">
    <source>
        <dbReference type="SAM" id="SignalP"/>
    </source>
</evidence>
<dbReference type="AlphaFoldDB" id="A0A0A2VHA9"/>
<dbReference type="PANTHER" id="PTHR37536">
    <property type="entry name" value="PUTATIVE (AFU_ORTHOLOGUE AFUA_3G02970)-RELATED"/>
    <property type="match status" value="1"/>
</dbReference>
<accession>A0A0A2VHA9</accession>
<dbReference type="HOGENOM" id="CLU_066466_3_0_1"/>
<dbReference type="GO" id="GO:0006508">
    <property type="term" value="P:proteolysis"/>
    <property type="evidence" value="ECO:0007669"/>
    <property type="project" value="InterPro"/>
</dbReference>
<keyword evidence="2" id="KW-0732">Signal</keyword>
<evidence type="ECO:0000256" key="1">
    <source>
        <dbReference type="PIRSR" id="PIRSR600250-50"/>
    </source>
</evidence>
<dbReference type="Gene3D" id="2.60.120.700">
    <property type="entry name" value="Peptidase G1"/>
    <property type="match status" value="1"/>
</dbReference>
<reference evidence="3 4" key="1">
    <citation type="submission" date="2012-10" db="EMBL/GenBank/DDBJ databases">
        <title>Genome sequencing and analysis of entomopathogenic fungi Beauveria bassiana D1-5.</title>
        <authorList>
            <person name="Li Q."/>
            <person name="Wang L."/>
            <person name="Zhang Z."/>
            <person name="Wang Q."/>
            <person name="Ren J."/>
            <person name="Wang M."/>
            <person name="Xu W."/>
            <person name="Wang J."/>
            <person name="Lu Y."/>
            <person name="Du Q."/>
            <person name="Sun Z."/>
        </authorList>
    </citation>
    <scope>NUCLEOTIDE SEQUENCE [LARGE SCALE GENOMIC DNA]</scope>
    <source>
        <strain evidence="3 4">D1-5</strain>
    </source>
</reference>
<protein>
    <submittedName>
        <fullName evidence="3">Aspergillopepsin-2</fullName>
    </submittedName>
</protein>
<sequence>MKTVAAVALLSAAATAVQAAFTETLNGVTYTVTHLAADGSELPVEFGPAIDATSRGAQREQRRRARARAADHEKRTQTFSNWCGAANLNPPGGGAWSRVSGAWTVPEISLRANQSDDDQPSLVQWIGIDGDGCQSGGLIQGGSGSQIDSNGEQENYAWFEFVPAPLRTFTMNVGAGDQMSGLVTADSSRSGNVTINNVSTGQSMHFYFSDGGAGLCGTSAEWILEDLTSLPSRNLEPFADFPDTHFTDCRASTSAGQSAGPGTNNVNIAQNGRTLCTGQISGSSVYVHSTSH</sequence>
<feature type="active site" description="Proton acceptor" evidence="1">
    <location>
        <position position="225"/>
    </location>
</feature>
<dbReference type="eggNOG" id="ENOG502RJF6">
    <property type="taxonomic scope" value="Eukaryota"/>
</dbReference>
<dbReference type="InterPro" id="IPR038656">
    <property type="entry name" value="Peptidase_G1_sf"/>
</dbReference>
<evidence type="ECO:0000313" key="4">
    <source>
        <dbReference type="Proteomes" id="UP000030106"/>
    </source>
</evidence>
<dbReference type="SUPFAM" id="SSF49899">
    <property type="entry name" value="Concanavalin A-like lectins/glucanases"/>
    <property type="match status" value="1"/>
</dbReference>
<dbReference type="OrthoDB" id="2862635at2759"/>
<dbReference type="EMBL" id="ANFO01000712">
    <property type="protein sequence ID" value="KGQ07246.1"/>
    <property type="molecule type" value="Genomic_DNA"/>
</dbReference>